<keyword evidence="4" id="KW-1185">Reference proteome</keyword>
<accession>A0ABN6VG11</accession>
<evidence type="ECO:0000256" key="1">
    <source>
        <dbReference type="ARBA" id="ARBA00022517"/>
    </source>
</evidence>
<dbReference type="Pfam" id="PF02033">
    <property type="entry name" value="RBFA"/>
    <property type="match status" value="1"/>
</dbReference>
<dbReference type="InterPro" id="IPR015946">
    <property type="entry name" value="KH_dom-like_a/b"/>
</dbReference>
<dbReference type="Gene3D" id="3.30.300.20">
    <property type="match status" value="1"/>
</dbReference>
<dbReference type="NCBIfam" id="TIGR00082">
    <property type="entry name" value="rbfA"/>
    <property type="match status" value="1"/>
</dbReference>
<dbReference type="HAMAP" id="MF_00003">
    <property type="entry name" value="RbfA"/>
    <property type="match status" value="1"/>
</dbReference>
<comment type="function">
    <text evidence="2">One of several proteins that assist in the late maturation steps of the functional core of the 30S ribosomal subunit. Associates with free 30S ribosomal subunits (but not with 30S subunits that are part of 70S ribosomes or polysomes). Required for efficient processing of 16S rRNA. May interact with the 5'-terminal helix region of 16S rRNA.</text>
</comment>
<dbReference type="PANTHER" id="PTHR33515:SF1">
    <property type="entry name" value="RIBOSOME-BINDING FACTOR A, CHLOROPLASTIC-RELATED"/>
    <property type="match status" value="1"/>
</dbReference>
<dbReference type="Proteomes" id="UP001317629">
    <property type="component" value="Chromosome"/>
</dbReference>
<dbReference type="InterPro" id="IPR023799">
    <property type="entry name" value="RbfA_dom_sf"/>
</dbReference>
<comment type="similarity">
    <text evidence="2">Belongs to the RbfA family.</text>
</comment>
<comment type="subunit">
    <text evidence="2">Monomer. Binds 30S ribosomal subunits, but not 50S ribosomal subunits or 70S ribosomes.</text>
</comment>
<evidence type="ECO:0000313" key="4">
    <source>
        <dbReference type="Proteomes" id="UP001317629"/>
    </source>
</evidence>
<reference evidence="3 4" key="1">
    <citation type="journal article" date="2023" name="Int. J. Syst. Evol. Microbiol.">
        <title>Methylocystis iwaonis sp. nov., a type II methane-oxidizing bacterium from surface soil of a rice paddy field in Japan, and emended description of the genus Methylocystis (ex Whittenbury et al. 1970) Bowman et al. 1993.</title>
        <authorList>
            <person name="Kaise H."/>
            <person name="Sawadogo J.B."/>
            <person name="Alam M.S."/>
            <person name="Ueno C."/>
            <person name="Dianou D."/>
            <person name="Shinjo R."/>
            <person name="Asakawa S."/>
        </authorList>
    </citation>
    <scope>NUCLEOTIDE SEQUENCE [LARGE SCALE GENOMIC DNA]</scope>
    <source>
        <strain evidence="3 4">SS37A-Re</strain>
    </source>
</reference>
<dbReference type="EMBL" id="AP027142">
    <property type="protein sequence ID" value="BDV33122.1"/>
    <property type="molecule type" value="Genomic_DNA"/>
</dbReference>
<dbReference type="InterPro" id="IPR020053">
    <property type="entry name" value="Ribosome-bd_factorA_CS"/>
</dbReference>
<dbReference type="PANTHER" id="PTHR33515">
    <property type="entry name" value="RIBOSOME-BINDING FACTOR A, CHLOROPLASTIC-RELATED"/>
    <property type="match status" value="1"/>
</dbReference>
<name>A0ABN6VG11_9HYPH</name>
<proteinExistence type="inferred from homology"/>
<keyword evidence="2" id="KW-0963">Cytoplasm</keyword>
<organism evidence="3 4">
    <name type="scientific">Methylocystis iwaonis</name>
    <dbReference type="NCBI Taxonomy" id="2885079"/>
    <lineage>
        <taxon>Bacteria</taxon>
        <taxon>Pseudomonadati</taxon>
        <taxon>Pseudomonadota</taxon>
        <taxon>Alphaproteobacteria</taxon>
        <taxon>Hyphomicrobiales</taxon>
        <taxon>Methylocystaceae</taxon>
        <taxon>Methylocystis</taxon>
    </lineage>
</organism>
<gene>
    <name evidence="2 3" type="primary">rbfA</name>
    <name evidence="3" type="ORF">SS37A_06510</name>
</gene>
<dbReference type="InterPro" id="IPR000238">
    <property type="entry name" value="RbfA"/>
</dbReference>
<comment type="subcellular location">
    <subcellularLocation>
        <location evidence="2">Cytoplasm</location>
    </subcellularLocation>
</comment>
<keyword evidence="1 2" id="KW-0690">Ribosome biogenesis</keyword>
<evidence type="ECO:0000313" key="3">
    <source>
        <dbReference type="EMBL" id="BDV33122.1"/>
    </source>
</evidence>
<dbReference type="NCBIfam" id="NF001802">
    <property type="entry name" value="PRK00521.2-5"/>
    <property type="match status" value="1"/>
</dbReference>
<dbReference type="SUPFAM" id="SSF89919">
    <property type="entry name" value="Ribosome-binding factor A, RbfA"/>
    <property type="match status" value="1"/>
</dbReference>
<protein>
    <recommendedName>
        <fullName evidence="2">Ribosome-binding factor A</fullName>
    </recommendedName>
</protein>
<dbReference type="PROSITE" id="PS01319">
    <property type="entry name" value="RBFA"/>
    <property type="match status" value="1"/>
</dbReference>
<sequence>MLRVGELVRHSMARMLARGDINDPVLEKHVVTVARVKMSPDLKLATIFVMPLGGKDEPEVIAALDRHKKFLRGEIAHELNLKFAPDIRFRIDDSFDTVSRIDAILNSERVKRDLEASDDDAQDNA</sequence>
<evidence type="ECO:0000256" key="2">
    <source>
        <dbReference type="HAMAP-Rule" id="MF_00003"/>
    </source>
</evidence>